<keyword evidence="1" id="KW-0732">Signal</keyword>
<evidence type="ECO:0000256" key="1">
    <source>
        <dbReference type="SAM" id="SignalP"/>
    </source>
</evidence>
<feature type="domain" description="SLH" evidence="2">
    <location>
        <begin position="91"/>
        <end position="161"/>
    </location>
</feature>
<sequence length="839" mass="90634">MNKKLLSLVLTLVMVLGTFTSVFAAETTTEEKVEKVVGKDNKIQYVIDKKLVEGYEDGSYQLDKTITRAEITKLLALANGHEDLSKKLQGSINIYSDVDATHWANGVITVGTTVPSAANGLAMLQGYPDGSFKPENNVTYAELAKMLVVLVKEDLTADMAKTANANWAGQWLTWATQLGILDDVTVTDANAAATRGDAFTMVYNALYKLVNFRRVPVDAKLGVLSALRNNKLTLNQDDKQTYTVTTDTVFVQANGASKTNMIKVKDITNPDYYLGSLVRVLVNDKNEVTHILELGNPEFMALGADVNTVQDGNSRWEGVADATVSTEALEVGTLDKYNADALTSYATIKFNDNNTKANAITFVSPNYGTVELKVNDDTRVFVANPYNNQMREVEDLAAAVALIGFQNYDEYKIPNVYAGYDTNGYEGVIQGFNTNGQTAKVIVFNTVTKAKGSELYRVINETNYNYGVTLEKANGELVDANVMTNLSVFPYNYNNKFDIVEVTYSAANGTDEYGMVLDHSDVNKHPIVRVVDLKDDGRTLQVVDEHGFQTIVNLDDADIFSAIRFDKLEAGTVIQLGANEGNNVPKVVSILPRDTHLDGALQNNWTAFQGNTYVGKVLSVKDEDANTALVTIDVYNNAFDVDDSHHIENYYVAKDDAKLLVNFVDVQVIFSVDNMSGLYGKVLATNFRVNDGTHDGEGTPIEVAAVAEAKAAFNEAAANEVTALNADPAVAGKVAFAFDANSPEVATMTITGGTAADAEALVTAGIAHLQKLYEAGIQSFTVGGKTIVAPNTDVNEISAAILSVVANGATVPVEYTYDKDGVSFTATVNVNVVVANSGN</sequence>
<dbReference type="InterPro" id="IPR001119">
    <property type="entry name" value="SLH_dom"/>
</dbReference>
<protein>
    <submittedName>
        <fullName evidence="3">S-layer homology domain-containing protein</fullName>
    </submittedName>
</protein>
<accession>A0ABY7QSJ9</accession>
<evidence type="ECO:0000313" key="3">
    <source>
        <dbReference type="EMBL" id="WBW49749.1"/>
    </source>
</evidence>
<evidence type="ECO:0000313" key="4">
    <source>
        <dbReference type="Proteomes" id="UP001210339"/>
    </source>
</evidence>
<gene>
    <name evidence="3" type="ORF">O6R05_07030</name>
</gene>
<organism evidence="3 4">
    <name type="scientific">Peptoniphilus equinus</name>
    <dbReference type="NCBI Taxonomy" id="3016343"/>
    <lineage>
        <taxon>Bacteria</taxon>
        <taxon>Bacillati</taxon>
        <taxon>Bacillota</taxon>
        <taxon>Tissierellia</taxon>
        <taxon>Tissierellales</taxon>
        <taxon>Peptoniphilaceae</taxon>
        <taxon>Peptoniphilus</taxon>
    </lineage>
</organism>
<proteinExistence type="predicted"/>
<keyword evidence="4" id="KW-1185">Reference proteome</keyword>
<dbReference type="Proteomes" id="UP001210339">
    <property type="component" value="Chromosome"/>
</dbReference>
<name>A0ABY7QSJ9_9FIRM</name>
<dbReference type="RefSeq" id="WP_271191280.1">
    <property type="nucleotide sequence ID" value="NZ_CP115667.1"/>
</dbReference>
<dbReference type="PROSITE" id="PS51272">
    <property type="entry name" value="SLH"/>
    <property type="match status" value="2"/>
</dbReference>
<feature type="chain" id="PRO_5045740576" evidence="1">
    <location>
        <begin position="25"/>
        <end position="839"/>
    </location>
</feature>
<feature type="signal peptide" evidence="1">
    <location>
        <begin position="1"/>
        <end position="24"/>
    </location>
</feature>
<evidence type="ECO:0000259" key="2">
    <source>
        <dbReference type="PROSITE" id="PS51272"/>
    </source>
</evidence>
<reference evidence="3 4" key="1">
    <citation type="submission" date="2023-01" db="EMBL/GenBank/DDBJ databases">
        <authorList>
            <person name="Lee S.H."/>
            <person name="Jung H.S."/>
            <person name="Yun J.U."/>
        </authorList>
    </citation>
    <scope>NUCLEOTIDE SEQUENCE [LARGE SCALE GENOMIC DNA]</scope>
    <source>
        <strain evidence="3 4">CBA3646</strain>
    </source>
</reference>
<dbReference type="Pfam" id="PF00395">
    <property type="entry name" value="SLH"/>
    <property type="match status" value="2"/>
</dbReference>
<feature type="domain" description="SLH" evidence="2">
    <location>
        <begin position="26"/>
        <end position="89"/>
    </location>
</feature>
<dbReference type="EMBL" id="CP115667">
    <property type="protein sequence ID" value="WBW49749.1"/>
    <property type="molecule type" value="Genomic_DNA"/>
</dbReference>